<comment type="caution">
    <text evidence="2">The sequence shown here is derived from an EMBL/GenBank/DDBJ whole genome shotgun (WGS) entry which is preliminary data.</text>
</comment>
<dbReference type="Proteomes" id="UP001187221">
    <property type="component" value="Unassembled WGS sequence"/>
</dbReference>
<proteinExistence type="predicted"/>
<evidence type="ECO:0000313" key="3">
    <source>
        <dbReference type="Proteomes" id="UP001187221"/>
    </source>
</evidence>
<dbReference type="EMBL" id="BTFW01000001">
    <property type="protein sequence ID" value="GMM59854.1"/>
    <property type="molecule type" value="Genomic_DNA"/>
</dbReference>
<dbReference type="SUPFAM" id="SSF160719">
    <property type="entry name" value="gpW/gp25-like"/>
    <property type="match status" value="1"/>
</dbReference>
<sequence length="116" mass="12387">MLGMDRNTGKPLSGDAHIVQSVGDIITTPIGTRCGKMRDYGSIVPMLQDQPITRATPLLVASGVASALARWEKRVSVKRVAVTGEFTRGQAVLTIDLVRRGTESNALTTITIPLSI</sequence>
<name>A0ABQ6P5M0_9SPHN</name>
<reference evidence="2 3" key="1">
    <citation type="submission" date="2023-06" db="EMBL/GenBank/DDBJ databases">
        <title>Draft genome sequence of Novosphingobium sp. strain IK01.</title>
        <authorList>
            <person name="Hatamoto M."/>
            <person name="Ikarashi T."/>
            <person name="Yamaguchi T."/>
        </authorList>
    </citation>
    <scope>NUCLEOTIDE SEQUENCE [LARGE SCALE GENOMIC DNA]</scope>
    <source>
        <strain evidence="2 3">IK01</strain>
    </source>
</reference>
<accession>A0ABQ6P5M0</accession>
<dbReference type="InterPro" id="IPR007048">
    <property type="entry name" value="IraD/Gp25-like"/>
</dbReference>
<dbReference type="Gene3D" id="3.10.450.40">
    <property type="match status" value="1"/>
</dbReference>
<gene>
    <name evidence="2" type="ORF">NUTIK01_06310</name>
</gene>
<evidence type="ECO:0000313" key="2">
    <source>
        <dbReference type="EMBL" id="GMM59854.1"/>
    </source>
</evidence>
<protein>
    <submittedName>
        <fullName evidence="2">GPW/gp25 family protein</fullName>
    </submittedName>
</protein>
<feature type="domain" description="IraD/Gp25-like" evidence="1">
    <location>
        <begin position="13"/>
        <end position="95"/>
    </location>
</feature>
<evidence type="ECO:0000259" key="1">
    <source>
        <dbReference type="Pfam" id="PF04965"/>
    </source>
</evidence>
<dbReference type="Pfam" id="PF04965">
    <property type="entry name" value="GPW_gp25"/>
    <property type="match status" value="1"/>
</dbReference>
<keyword evidence="3" id="KW-1185">Reference proteome</keyword>
<organism evidence="2 3">
    <name type="scientific">Novosphingobium pituita</name>
    <dbReference type="NCBI Taxonomy" id="3056842"/>
    <lineage>
        <taxon>Bacteria</taxon>
        <taxon>Pseudomonadati</taxon>
        <taxon>Pseudomonadota</taxon>
        <taxon>Alphaproteobacteria</taxon>
        <taxon>Sphingomonadales</taxon>
        <taxon>Sphingomonadaceae</taxon>
        <taxon>Novosphingobium</taxon>
    </lineage>
</organism>
<dbReference type="RefSeq" id="WP_317973685.1">
    <property type="nucleotide sequence ID" value="NZ_BTFW01000001.1"/>
</dbReference>